<organism evidence="13 14">
    <name type="scientific">Thioclava arctica</name>
    <dbReference type="NCBI Taxonomy" id="3238301"/>
    <lineage>
        <taxon>Bacteria</taxon>
        <taxon>Pseudomonadati</taxon>
        <taxon>Pseudomonadota</taxon>
        <taxon>Alphaproteobacteria</taxon>
        <taxon>Rhodobacterales</taxon>
        <taxon>Paracoccaceae</taxon>
        <taxon>Thioclava</taxon>
    </lineage>
</organism>
<keyword evidence="6 11" id="KW-0479">Metal-binding</keyword>
<dbReference type="RefSeq" id="WP_368391950.1">
    <property type="nucleotide sequence ID" value="NZ_JBFRYC010000005.1"/>
</dbReference>
<dbReference type="Pfam" id="PF02424">
    <property type="entry name" value="ApbE"/>
    <property type="match status" value="1"/>
</dbReference>
<keyword evidence="5 11" id="KW-0808">Transferase</keyword>
<dbReference type="EMBL" id="JBFRYC010000005">
    <property type="protein sequence ID" value="MEX1662076.1"/>
    <property type="molecule type" value="Genomic_DNA"/>
</dbReference>
<evidence type="ECO:0000256" key="1">
    <source>
        <dbReference type="ARBA" id="ARBA00001946"/>
    </source>
</evidence>
<keyword evidence="7 11" id="KW-0274">FAD</keyword>
<reference evidence="13 14" key="1">
    <citation type="journal article" date="2011" name="Int. J. Syst. Evol. Microbiol.">
        <title>Zhongshania antarctica gen. nov., sp. nov. and Zhongshania guokunii sp. nov., gammaproteobacteria respectively isolated from coastal attached (fast) ice and surface seawater of the Antarctic.</title>
        <authorList>
            <person name="Li H.J."/>
            <person name="Zhang X.Y."/>
            <person name="Chen C.X."/>
            <person name="Zhang Y.J."/>
            <person name="Gao Z.M."/>
            <person name="Yu Y."/>
            <person name="Chen X.L."/>
            <person name="Chen B."/>
            <person name="Zhang Y.Z."/>
        </authorList>
    </citation>
    <scope>NUCLEOTIDE SEQUENCE [LARGE SCALE GENOMIC DNA]</scope>
    <source>
        <strain evidence="13 14">15-R06ZXC-3</strain>
    </source>
</reference>
<sequence length="329" mass="34895">MPKTSTKDRFALNGATMGTRWSVVLPAAPEDRDGLQDALQQAVAQVDAQMSTWRAESDLMRLNAAPLGSWVDLPAQLLAVLDTALQIGRLSDGAFEIAMGDAIAAWGFGPAPADAQAIRAALARKRQPSFTTLELDCANLRARKHGEMTLDLSGIAKGYGVDRLTEVLGAQGIPNALAAIDGELRALGNGPKGRGWSVALERPDPDIRAMHSVFELCDTAIATSGDYRHWVQVGAQRLGHTMDPARGAPLIDGPASVTVLAPSCVEADALASAFMVLGEAAGRDLADRLGVEAVFLSEKDRSKTDHSDTREGNQRKSSGRRPAAGNRVR</sequence>
<dbReference type="EC" id="2.7.1.180" evidence="2 11"/>
<name>A0ABV3TKJ8_9RHOB</name>
<dbReference type="InterPro" id="IPR024932">
    <property type="entry name" value="ApbE"/>
</dbReference>
<dbReference type="PANTHER" id="PTHR30040:SF2">
    <property type="entry name" value="FAD:PROTEIN FMN TRANSFERASE"/>
    <property type="match status" value="1"/>
</dbReference>
<evidence type="ECO:0000256" key="12">
    <source>
        <dbReference type="SAM" id="MobiDB-lite"/>
    </source>
</evidence>
<evidence type="ECO:0000256" key="9">
    <source>
        <dbReference type="ARBA" id="ARBA00031306"/>
    </source>
</evidence>
<feature type="region of interest" description="Disordered" evidence="12">
    <location>
        <begin position="299"/>
        <end position="329"/>
    </location>
</feature>
<evidence type="ECO:0000256" key="6">
    <source>
        <dbReference type="ARBA" id="ARBA00022723"/>
    </source>
</evidence>
<gene>
    <name evidence="13" type="ORF">AB4874_10500</name>
</gene>
<evidence type="ECO:0000256" key="5">
    <source>
        <dbReference type="ARBA" id="ARBA00022679"/>
    </source>
</evidence>
<dbReference type="GO" id="GO:0016740">
    <property type="term" value="F:transferase activity"/>
    <property type="evidence" value="ECO:0007669"/>
    <property type="project" value="UniProtKB-KW"/>
</dbReference>
<evidence type="ECO:0000256" key="3">
    <source>
        <dbReference type="ARBA" id="ARBA00016337"/>
    </source>
</evidence>
<dbReference type="Gene3D" id="3.10.520.10">
    <property type="entry name" value="ApbE-like domains"/>
    <property type="match status" value="1"/>
</dbReference>
<dbReference type="SUPFAM" id="SSF143631">
    <property type="entry name" value="ApbE-like"/>
    <property type="match status" value="1"/>
</dbReference>
<feature type="compositionally biased region" description="Basic and acidic residues" evidence="12">
    <location>
        <begin position="299"/>
        <end position="314"/>
    </location>
</feature>
<comment type="caution">
    <text evidence="13">The sequence shown here is derived from an EMBL/GenBank/DDBJ whole genome shotgun (WGS) entry which is preliminary data.</text>
</comment>
<protein>
    <recommendedName>
        <fullName evidence="3 11">FAD:protein FMN transferase</fullName>
        <ecNumber evidence="2 11">2.7.1.180</ecNumber>
    </recommendedName>
    <alternativeName>
        <fullName evidence="9 11">Flavin transferase</fullName>
    </alternativeName>
</protein>
<keyword evidence="4 11" id="KW-0285">Flavoprotein</keyword>
<evidence type="ECO:0000256" key="2">
    <source>
        <dbReference type="ARBA" id="ARBA00011955"/>
    </source>
</evidence>
<evidence type="ECO:0000256" key="7">
    <source>
        <dbReference type="ARBA" id="ARBA00022827"/>
    </source>
</evidence>
<dbReference type="PANTHER" id="PTHR30040">
    <property type="entry name" value="THIAMINE BIOSYNTHESIS LIPOPROTEIN APBE"/>
    <property type="match status" value="1"/>
</dbReference>
<comment type="cofactor">
    <cofactor evidence="1">
        <name>Mg(2+)</name>
        <dbReference type="ChEBI" id="CHEBI:18420"/>
    </cofactor>
</comment>
<evidence type="ECO:0000256" key="10">
    <source>
        <dbReference type="ARBA" id="ARBA00048540"/>
    </source>
</evidence>
<evidence type="ECO:0000256" key="4">
    <source>
        <dbReference type="ARBA" id="ARBA00022630"/>
    </source>
</evidence>
<comment type="catalytic activity">
    <reaction evidence="10 11">
        <text>L-threonyl-[protein] + FAD = FMN-L-threonyl-[protein] + AMP + H(+)</text>
        <dbReference type="Rhea" id="RHEA:36847"/>
        <dbReference type="Rhea" id="RHEA-COMP:11060"/>
        <dbReference type="Rhea" id="RHEA-COMP:11061"/>
        <dbReference type="ChEBI" id="CHEBI:15378"/>
        <dbReference type="ChEBI" id="CHEBI:30013"/>
        <dbReference type="ChEBI" id="CHEBI:57692"/>
        <dbReference type="ChEBI" id="CHEBI:74257"/>
        <dbReference type="ChEBI" id="CHEBI:456215"/>
        <dbReference type="EC" id="2.7.1.180"/>
    </reaction>
</comment>
<evidence type="ECO:0000313" key="13">
    <source>
        <dbReference type="EMBL" id="MEX1662076.1"/>
    </source>
</evidence>
<keyword evidence="14" id="KW-1185">Reference proteome</keyword>
<keyword evidence="8 11" id="KW-0460">Magnesium</keyword>
<dbReference type="Proteomes" id="UP001557465">
    <property type="component" value="Unassembled WGS sequence"/>
</dbReference>
<evidence type="ECO:0000256" key="11">
    <source>
        <dbReference type="PIRNR" id="PIRNR006268"/>
    </source>
</evidence>
<proteinExistence type="inferred from homology"/>
<evidence type="ECO:0000256" key="8">
    <source>
        <dbReference type="ARBA" id="ARBA00022842"/>
    </source>
</evidence>
<evidence type="ECO:0000313" key="14">
    <source>
        <dbReference type="Proteomes" id="UP001557465"/>
    </source>
</evidence>
<accession>A0ABV3TKJ8</accession>
<dbReference type="PIRSF" id="PIRSF006268">
    <property type="entry name" value="ApbE"/>
    <property type="match status" value="1"/>
</dbReference>
<comment type="similarity">
    <text evidence="11">Belongs to the ApbE family.</text>
</comment>
<dbReference type="InterPro" id="IPR003374">
    <property type="entry name" value="ApbE-like_sf"/>
</dbReference>